<dbReference type="Proteomes" id="UP000291116">
    <property type="component" value="Unassembled WGS sequence"/>
</dbReference>
<evidence type="ECO:0000313" key="3">
    <source>
        <dbReference type="Proteomes" id="UP000291116"/>
    </source>
</evidence>
<sequence>MSILRRSTDARPYWSLGKIANIVFVNALFFIAIQSVTSKDTCGATATPPQKLLNSAFVFVKPHANTEKVRELVAEKLESAGISILFEDDIGGEEIDRNGLIDQHYYSIASKATILPAEKIPVPPKVFRETFGEEWSKVLEENRAANALDACKRFGCSPEELNEAWNKVSTVKFGGGFYCGKVSVNGKPELYVFNAFFMTMRSKFVGKDNGIHCFTVEWDSDTLSWSSFRHEILGPTDPKKAPSNSIRRSILDQYKNLGLSSVPNHSDNGVHASASPFEALAEKLNWLSLNLESDSLGKKLLDAGISETRIKEWCLDPQIKTSDSSTGSLFDELEDLNVDDCVSKLLELNRLN</sequence>
<keyword evidence="3" id="KW-1185">Reference proteome</keyword>
<gene>
    <name evidence="2" type="ORF">PSNMU_V1.4_AUG-EV-PASAV3_0081100</name>
</gene>
<dbReference type="OrthoDB" id="2162449at2759"/>
<proteinExistence type="predicted"/>
<evidence type="ECO:0000313" key="2">
    <source>
        <dbReference type="EMBL" id="VEU41143.1"/>
    </source>
</evidence>
<name>A0A448ZGH3_9STRA</name>
<dbReference type="SUPFAM" id="SSF54919">
    <property type="entry name" value="Nucleoside diphosphate kinase, NDK"/>
    <property type="match status" value="1"/>
</dbReference>
<dbReference type="AlphaFoldDB" id="A0A448ZGH3"/>
<dbReference type="InterPro" id="IPR036850">
    <property type="entry name" value="NDK-like_dom_sf"/>
</dbReference>
<accession>A0A448ZGH3</accession>
<keyword evidence="1" id="KW-0472">Membrane</keyword>
<reference evidence="2 3" key="1">
    <citation type="submission" date="2019-01" db="EMBL/GenBank/DDBJ databases">
        <authorList>
            <person name="Ferrante I. M."/>
        </authorList>
    </citation>
    <scope>NUCLEOTIDE SEQUENCE [LARGE SCALE GENOMIC DNA]</scope>
    <source>
        <strain evidence="2 3">B856</strain>
    </source>
</reference>
<organism evidence="2 3">
    <name type="scientific">Pseudo-nitzschia multistriata</name>
    <dbReference type="NCBI Taxonomy" id="183589"/>
    <lineage>
        <taxon>Eukaryota</taxon>
        <taxon>Sar</taxon>
        <taxon>Stramenopiles</taxon>
        <taxon>Ochrophyta</taxon>
        <taxon>Bacillariophyta</taxon>
        <taxon>Bacillariophyceae</taxon>
        <taxon>Bacillariophycidae</taxon>
        <taxon>Bacillariales</taxon>
        <taxon>Bacillariaceae</taxon>
        <taxon>Pseudo-nitzschia</taxon>
    </lineage>
</organism>
<evidence type="ECO:0000256" key="1">
    <source>
        <dbReference type="SAM" id="Phobius"/>
    </source>
</evidence>
<evidence type="ECO:0008006" key="4">
    <source>
        <dbReference type="Google" id="ProtNLM"/>
    </source>
</evidence>
<feature type="transmembrane region" description="Helical" evidence="1">
    <location>
        <begin position="12"/>
        <end position="33"/>
    </location>
</feature>
<keyword evidence="1" id="KW-0812">Transmembrane</keyword>
<dbReference type="EMBL" id="CAACVS010000335">
    <property type="protein sequence ID" value="VEU41143.1"/>
    <property type="molecule type" value="Genomic_DNA"/>
</dbReference>
<dbReference type="Gene3D" id="3.30.70.141">
    <property type="entry name" value="Nucleoside diphosphate kinase-like domain"/>
    <property type="match status" value="1"/>
</dbReference>
<protein>
    <recommendedName>
        <fullName evidence="4">Nucleoside-diphosphate kinase</fullName>
    </recommendedName>
</protein>
<keyword evidence="1" id="KW-1133">Transmembrane helix</keyword>